<dbReference type="Ensembl" id="ENSPMGT00000010321.1">
    <property type="protein sequence ID" value="ENSPMGP00000009676.1"/>
    <property type="gene ID" value="ENSPMGG00000008019.1"/>
</dbReference>
<proteinExistence type="predicted"/>
<feature type="compositionally biased region" description="Basic residues" evidence="1">
    <location>
        <begin position="1"/>
        <end position="12"/>
    </location>
</feature>
<organism evidence="2 3">
    <name type="scientific">Periophthalmus magnuspinnatus</name>
    <dbReference type="NCBI Taxonomy" id="409849"/>
    <lineage>
        <taxon>Eukaryota</taxon>
        <taxon>Metazoa</taxon>
        <taxon>Chordata</taxon>
        <taxon>Craniata</taxon>
        <taxon>Vertebrata</taxon>
        <taxon>Euteleostomi</taxon>
        <taxon>Actinopterygii</taxon>
        <taxon>Neopterygii</taxon>
        <taxon>Teleostei</taxon>
        <taxon>Neoteleostei</taxon>
        <taxon>Acanthomorphata</taxon>
        <taxon>Gobiaria</taxon>
        <taxon>Gobiiformes</taxon>
        <taxon>Gobioidei</taxon>
        <taxon>Gobiidae</taxon>
        <taxon>Oxudercinae</taxon>
        <taxon>Periophthalmus</taxon>
    </lineage>
</organism>
<feature type="compositionally biased region" description="Basic and acidic residues" evidence="1">
    <location>
        <begin position="27"/>
        <end position="48"/>
    </location>
</feature>
<evidence type="ECO:0000313" key="3">
    <source>
        <dbReference type="Proteomes" id="UP000261520"/>
    </source>
</evidence>
<keyword evidence="3" id="KW-1185">Reference proteome</keyword>
<sequence length="120" mass="14212">ERRRGGEKRRKRGGGEDEKKRGRNRMRKEERREERRTGRGEEEGEWGRGEQEELWTYVKEILEGEVVMTNLQSPIKRFAVLFGLSHCKRTCEFIQKVLLGLDGKRMSTKVRKLSILLHSK</sequence>
<accession>A0A3B3ZZI8</accession>
<reference evidence="2" key="2">
    <citation type="submission" date="2025-09" db="UniProtKB">
        <authorList>
            <consortium name="Ensembl"/>
        </authorList>
    </citation>
    <scope>IDENTIFICATION</scope>
</reference>
<evidence type="ECO:0000256" key="1">
    <source>
        <dbReference type="SAM" id="MobiDB-lite"/>
    </source>
</evidence>
<reference evidence="2" key="1">
    <citation type="submission" date="2025-08" db="UniProtKB">
        <authorList>
            <consortium name="Ensembl"/>
        </authorList>
    </citation>
    <scope>IDENTIFICATION</scope>
</reference>
<dbReference type="Proteomes" id="UP000261520">
    <property type="component" value="Unplaced"/>
</dbReference>
<protein>
    <submittedName>
        <fullName evidence="2">Uncharacterized protein</fullName>
    </submittedName>
</protein>
<evidence type="ECO:0000313" key="2">
    <source>
        <dbReference type="Ensembl" id="ENSPMGP00000009676.1"/>
    </source>
</evidence>
<feature type="region of interest" description="Disordered" evidence="1">
    <location>
        <begin position="1"/>
        <end position="48"/>
    </location>
</feature>
<name>A0A3B3ZZI8_9GOBI</name>
<dbReference type="AlphaFoldDB" id="A0A3B3ZZI8"/>